<dbReference type="InterPro" id="IPR042229">
    <property type="entry name" value="Listeria/Bacterioides_rpt_sf"/>
</dbReference>
<proteinExistence type="predicted"/>
<sequence length="104" mass="11394">MVLTAKWTNRVKVTFDLGAATGHIAPIAERTMDKGSSLNAPTPAAWDHGNFQGWYTDPGLTRPWSNGPVNANTTLHANWQQHWFITVHANWPGASPAGPWEHGP</sequence>
<dbReference type="AlphaFoldDB" id="A0A366K9E6"/>
<dbReference type="InterPro" id="IPR013378">
    <property type="entry name" value="InlB-like_B-rpt"/>
</dbReference>
<reference evidence="2 3" key="1">
    <citation type="submission" date="2017-10" db="EMBL/GenBank/DDBJ databases">
        <title>Bifidobacterium xylocopum sp. nov. and Bifidobacterium aemilianum sp. nov., from the carpenter bee (Xylocopa violacea) digestive tract.</title>
        <authorList>
            <person name="Alberoni D."/>
            <person name="Baffoni L."/>
            <person name="Di Gioia D."/>
            <person name="Gaggia F."/>
            <person name="Biavati B."/>
        </authorList>
    </citation>
    <scope>NUCLEOTIDE SEQUENCE [LARGE SCALE GENOMIC DNA]</scope>
    <source>
        <strain evidence="2 3">XV10</strain>
    </source>
</reference>
<dbReference type="EMBL" id="PDCG01000003">
    <property type="protein sequence ID" value="RBP97788.1"/>
    <property type="molecule type" value="Genomic_DNA"/>
</dbReference>
<comment type="subcellular location">
    <subcellularLocation>
        <location evidence="1">Cell envelope</location>
    </subcellularLocation>
</comment>
<dbReference type="Proteomes" id="UP000252530">
    <property type="component" value="Unassembled WGS sequence"/>
</dbReference>
<keyword evidence="3" id="KW-1185">Reference proteome</keyword>
<accession>A0A366K9E6</accession>
<evidence type="ECO:0000256" key="1">
    <source>
        <dbReference type="ARBA" id="ARBA00004196"/>
    </source>
</evidence>
<comment type="caution">
    <text evidence="2">The sequence shown here is derived from an EMBL/GenBank/DDBJ whole genome shotgun (WGS) entry which is preliminary data.</text>
</comment>
<evidence type="ECO:0000313" key="2">
    <source>
        <dbReference type="EMBL" id="RBP97788.1"/>
    </source>
</evidence>
<dbReference type="GO" id="GO:0030313">
    <property type="term" value="C:cell envelope"/>
    <property type="evidence" value="ECO:0007669"/>
    <property type="project" value="UniProtKB-SubCell"/>
</dbReference>
<dbReference type="OrthoDB" id="3224361at2"/>
<protein>
    <submittedName>
        <fullName evidence="2">Uncharacterized protein</fullName>
    </submittedName>
</protein>
<name>A0A366K9E6_9BIFI</name>
<dbReference type="RefSeq" id="WP_113860038.1">
    <property type="nucleotide sequence ID" value="NZ_PDCG01000003.1"/>
</dbReference>
<dbReference type="Pfam" id="PF09479">
    <property type="entry name" value="Flg_new"/>
    <property type="match status" value="1"/>
</dbReference>
<gene>
    <name evidence="2" type="ORF">CRD60_04110</name>
</gene>
<organism evidence="2 3">
    <name type="scientific">Bifidobacterium aemilianum</name>
    <dbReference type="NCBI Taxonomy" id="2493120"/>
    <lineage>
        <taxon>Bacteria</taxon>
        <taxon>Bacillati</taxon>
        <taxon>Actinomycetota</taxon>
        <taxon>Actinomycetes</taxon>
        <taxon>Bifidobacteriales</taxon>
        <taxon>Bifidobacteriaceae</taxon>
        <taxon>Bifidobacterium</taxon>
    </lineage>
</organism>
<evidence type="ECO:0000313" key="3">
    <source>
        <dbReference type="Proteomes" id="UP000252530"/>
    </source>
</evidence>
<dbReference type="Gene3D" id="2.60.40.4270">
    <property type="entry name" value="Listeria-Bacteroides repeat domain"/>
    <property type="match status" value="1"/>
</dbReference>